<dbReference type="InterPro" id="IPR013694">
    <property type="entry name" value="VIT"/>
</dbReference>
<dbReference type="RefSeq" id="WP_117544075.1">
    <property type="nucleotide sequence ID" value="NZ_QVLV01000003.1"/>
</dbReference>
<evidence type="ECO:0000313" key="7">
    <source>
        <dbReference type="Proteomes" id="UP000260812"/>
    </source>
</evidence>
<dbReference type="Pfam" id="PF13768">
    <property type="entry name" value="VWA_3"/>
    <property type="match status" value="1"/>
</dbReference>
<evidence type="ECO:0000259" key="4">
    <source>
        <dbReference type="PROSITE" id="PS50234"/>
    </source>
</evidence>
<feature type="domain" description="VIT" evidence="5">
    <location>
        <begin position="39"/>
        <end position="167"/>
    </location>
</feature>
<feature type="transmembrane region" description="Helical" evidence="2">
    <location>
        <begin position="645"/>
        <end position="663"/>
    </location>
</feature>
<evidence type="ECO:0000259" key="5">
    <source>
        <dbReference type="PROSITE" id="PS51468"/>
    </source>
</evidence>
<dbReference type="Proteomes" id="UP000260812">
    <property type="component" value="Unassembled WGS sequence"/>
</dbReference>
<evidence type="ECO:0000256" key="1">
    <source>
        <dbReference type="SAM" id="Coils"/>
    </source>
</evidence>
<gene>
    <name evidence="6" type="ORF">DXC51_05830</name>
</gene>
<dbReference type="PROSITE" id="PS51468">
    <property type="entry name" value="VIT"/>
    <property type="match status" value="1"/>
</dbReference>
<dbReference type="SUPFAM" id="SSF53300">
    <property type="entry name" value="vWA-like"/>
    <property type="match status" value="1"/>
</dbReference>
<organism evidence="6 7">
    <name type="scientific">Eisenbergiella massiliensis</name>
    <dbReference type="NCBI Taxonomy" id="1720294"/>
    <lineage>
        <taxon>Bacteria</taxon>
        <taxon>Bacillati</taxon>
        <taxon>Bacillota</taxon>
        <taxon>Clostridia</taxon>
        <taxon>Lachnospirales</taxon>
        <taxon>Lachnospiraceae</taxon>
        <taxon>Eisenbergiella</taxon>
    </lineage>
</organism>
<evidence type="ECO:0000256" key="3">
    <source>
        <dbReference type="SAM" id="SignalP"/>
    </source>
</evidence>
<accession>A0A3E3I8T3</accession>
<evidence type="ECO:0000313" key="6">
    <source>
        <dbReference type="EMBL" id="RGE63474.1"/>
    </source>
</evidence>
<feature type="domain" description="VWFA" evidence="4">
    <location>
        <begin position="311"/>
        <end position="477"/>
    </location>
</feature>
<dbReference type="Pfam" id="PF08487">
    <property type="entry name" value="VIT"/>
    <property type="match status" value="1"/>
</dbReference>
<keyword evidence="2" id="KW-1133">Transmembrane helix</keyword>
<feature type="coiled-coil region" evidence="1">
    <location>
        <begin position="108"/>
        <end position="138"/>
    </location>
</feature>
<keyword evidence="7" id="KW-1185">Reference proteome</keyword>
<feature type="chain" id="PRO_5017560000" evidence="3">
    <location>
        <begin position="27"/>
        <end position="675"/>
    </location>
</feature>
<comment type="caution">
    <text evidence="6">The sequence shown here is derived from an EMBL/GenBank/DDBJ whole genome shotgun (WGS) entry which is preliminary data.</text>
</comment>
<dbReference type="GeneID" id="97986411"/>
<dbReference type="InterPro" id="IPR036465">
    <property type="entry name" value="vWFA_dom_sf"/>
</dbReference>
<dbReference type="EMBL" id="QVLV01000003">
    <property type="protein sequence ID" value="RGE63474.1"/>
    <property type="molecule type" value="Genomic_DNA"/>
</dbReference>
<keyword evidence="2" id="KW-0812">Transmembrane</keyword>
<dbReference type="Gene3D" id="3.40.50.410">
    <property type="entry name" value="von Willebrand factor, type A domain"/>
    <property type="match status" value="1"/>
</dbReference>
<dbReference type="PANTHER" id="PTHR45737">
    <property type="entry name" value="VON WILLEBRAND FACTOR A DOMAIN-CONTAINING PROTEIN 5A"/>
    <property type="match status" value="1"/>
</dbReference>
<keyword evidence="1" id="KW-0175">Coiled coil</keyword>
<name>A0A3E3I8T3_9FIRM</name>
<keyword evidence="2" id="KW-0472">Membrane</keyword>
<dbReference type="PROSITE" id="PS50234">
    <property type="entry name" value="VWFA"/>
    <property type="match status" value="1"/>
</dbReference>
<dbReference type="SMART" id="SM00327">
    <property type="entry name" value="VWA"/>
    <property type="match status" value="1"/>
</dbReference>
<dbReference type="SMART" id="SM00609">
    <property type="entry name" value="VIT"/>
    <property type="match status" value="1"/>
</dbReference>
<keyword evidence="3" id="KW-0732">Signal</keyword>
<feature type="signal peptide" evidence="3">
    <location>
        <begin position="1"/>
        <end position="26"/>
    </location>
</feature>
<evidence type="ECO:0000256" key="2">
    <source>
        <dbReference type="SAM" id="Phobius"/>
    </source>
</evidence>
<dbReference type="PANTHER" id="PTHR45737:SF6">
    <property type="entry name" value="VON WILLEBRAND FACTOR A DOMAIN-CONTAINING PROTEIN 5A"/>
    <property type="match status" value="1"/>
</dbReference>
<reference evidence="6" key="1">
    <citation type="submission" date="2018-08" db="EMBL/GenBank/DDBJ databases">
        <title>A genome reference for cultivated species of the human gut microbiota.</title>
        <authorList>
            <person name="Zou Y."/>
            <person name="Xue W."/>
            <person name="Luo G."/>
        </authorList>
    </citation>
    <scope>NUCLEOTIDE SEQUENCE [LARGE SCALE GENOMIC DNA]</scope>
    <source>
        <strain evidence="6">TF05-5AC</strain>
    </source>
</reference>
<sequence length="675" mass="73920">MKNKGNWLGIIFTMLILTTCSMTVHAAGTDGEGDTTLAPYFLIEGTEASADSFPLKKTEVVTNINGVIAETFVTQTYTNEGEIPINASYVFPASTRVTVHGMTMQIGNEVITAKIKEKQEAKQEYEQAKSEGKSASLLEEQRPNVFTMDVANVMPGDTIRIELHYTELIVPSEGTYQFVFPTVAGPRYSSPHVPKTMETDGWIASPFLKAGEEPSERYNITVNLSAGVPISELTCSSHAVDVAWTGDTAAQVTLSNPAEFAGDRDFILDYKLTGNQVNCGLTLGKGEKENFFMLMVQPPERYQTEDITPREYIFVLDVSGSMYGYPLDTAKKLIRDLVTNLRETDRFNLILFSGASLQMSPVSVPATVENIGKATALIDAQEGGGGTELVPALENALAIPAEKEVSRSIVVITDGYIAEEKEIFDLINKNAGAASFFSFGIGSSVNRYLIDGIAQTGMGEAFVVTDDQKAAETAEKFRTYIQYPLLTDIRVDYEGFDVYEVEPSVLSTLFAQRPIVLFGKWKGGPAGTIRITGKSGSRDYVQEIQVSDAEPLEENNIIRYLWARKKVERLTDYGFSEDLKGAAKKEVTQIGLDYSMITPYTSFIAVTETIRNESGESTDVKQPIPLPRQVSDLAIGGYTVGSEPGFMLLLAFAAAAAGINVYSRNRRRRTAGRDD</sequence>
<proteinExistence type="predicted"/>
<dbReference type="AlphaFoldDB" id="A0A3E3I8T3"/>
<dbReference type="InterPro" id="IPR002035">
    <property type="entry name" value="VWF_A"/>
</dbReference>
<protein>
    <submittedName>
        <fullName evidence="6">VWA domain-containing protein</fullName>
    </submittedName>
</protein>